<comment type="subcellular location">
    <subcellularLocation>
        <location evidence="2">Cell membrane</location>
        <topology evidence="2">Multi-pass membrane protein</topology>
    </subcellularLocation>
</comment>
<keyword evidence="11" id="KW-0482">Metalloprotease</keyword>
<feature type="transmembrane region" description="Helical" evidence="13">
    <location>
        <begin position="165"/>
        <end position="191"/>
    </location>
</feature>
<dbReference type="CDD" id="cd06158">
    <property type="entry name" value="S2P-M50_like_1"/>
    <property type="match status" value="1"/>
</dbReference>
<evidence type="ECO:0000256" key="13">
    <source>
        <dbReference type="SAM" id="Phobius"/>
    </source>
</evidence>
<evidence type="ECO:0000256" key="11">
    <source>
        <dbReference type="ARBA" id="ARBA00023049"/>
    </source>
</evidence>
<keyword evidence="12 13" id="KW-0472">Membrane</keyword>
<dbReference type="GO" id="GO:0008237">
    <property type="term" value="F:metallopeptidase activity"/>
    <property type="evidence" value="ECO:0007669"/>
    <property type="project" value="UniProtKB-KW"/>
</dbReference>
<comment type="cofactor">
    <cofactor evidence="1">
        <name>Zn(2+)</name>
        <dbReference type="ChEBI" id="CHEBI:29105"/>
    </cofactor>
</comment>
<evidence type="ECO:0000256" key="12">
    <source>
        <dbReference type="ARBA" id="ARBA00023136"/>
    </source>
</evidence>
<keyword evidence="5" id="KW-0645">Protease</keyword>
<sequence>MTKTQLLVLMTPVILFSLTVHEYSHGRMALLLGDDTAQRLGRLSFNPIRHLDITGVLFFYFVGFGWAKPVPVDWKNFQNPQRDMMYVAIAGPLSNIALAVFCSFFIRLISPEFSYLFVILAYGIWINVALAVFNMLPIYPLDGSSVLKGMVPESVAERLTSVDKFGAILILGVFLLDQFANTGILGTILVYPINYSVLFLSQETFPMIIEVLKASFAR</sequence>
<evidence type="ECO:0000256" key="3">
    <source>
        <dbReference type="ARBA" id="ARBA00007931"/>
    </source>
</evidence>
<evidence type="ECO:0000256" key="9">
    <source>
        <dbReference type="ARBA" id="ARBA00022833"/>
    </source>
</evidence>
<organism evidence="15">
    <name type="scientific">marine metagenome</name>
    <dbReference type="NCBI Taxonomy" id="408172"/>
    <lineage>
        <taxon>unclassified sequences</taxon>
        <taxon>metagenomes</taxon>
        <taxon>ecological metagenomes</taxon>
    </lineage>
</organism>
<evidence type="ECO:0000256" key="4">
    <source>
        <dbReference type="ARBA" id="ARBA00022475"/>
    </source>
</evidence>
<keyword evidence="9" id="KW-0862">Zinc</keyword>
<protein>
    <recommendedName>
        <fullName evidence="14">Peptidase M50 domain-containing protein</fullName>
    </recommendedName>
</protein>
<dbReference type="PANTHER" id="PTHR35864:SF1">
    <property type="entry name" value="ZINC METALLOPROTEASE YWHC-RELATED"/>
    <property type="match status" value="1"/>
</dbReference>
<evidence type="ECO:0000256" key="2">
    <source>
        <dbReference type="ARBA" id="ARBA00004651"/>
    </source>
</evidence>
<evidence type="ECO:0000259" key="14">
    <source>
        <dbReference type="Pfam" id="PF02163"/>
    </source>
</evidence>
<evidence type="ECO:0000256" key="8">
    <source>
        <dbReference type="ARBA" id="ARBA00022801"/>
    </source>
</evidence>
<dbReference type="InterPro" id="IPR008915">
    <property type="entry name" value="Peptidase_M50"/>
</dbReference>
<feature type="transmembrane region" description="Helical" evidence="13">
    <location>
        <begin position="113"/>
        <end position="136"/>
    </location>
</feature>
<dbReference type="AlphaFoldDB" id="A0A381VPN4"/>
<evidence type="ECO:0000313" key="15">
    <source>
        <dbReference type="EMBL" id="SVA42031.1"/>
    </source>
</evidence>
<name>A0A381VPN4_9ZZZZ</name>
<dbReference type="Pfam" id="PF02163">
    <property type="entry name" value="Peptidase_M50"/>
    <property type="match status" value="1"/>
</dbReference>
<keyword evidence="4" id="KW-1003">Cell membrane</keyword>
<evidence type="ECO:0000256" key="1">
    <source>
        <dbReference type="ARBA" id="ARBA00001947"/>
    </source>
</evidence>
<keyword evidence="8" id="KW-0378">Hydrolase</keyword>
<dbReference type="PANTHER" id="PTHR35864">
    <property type="entry name" value="ZINC METALLOPROTEASE MJ0611-RELATED"/>
    <property type="match status" value="1"/>
</dbReference>
<dbReference type="GO" id="GO:0006508">
    <property type="term" value="P:proteolysis"/>
    <property type="evidence" value="ECO:0007669"/>
    <property type="project" value="UniProtKB-KW"/>
</dbReference>
<feature type="transmembrane region" description="Helical" evidence="13">
    <location>
        <begin position="86"/>
        <end position="106"/>
    </location>
</feature>
<dbReference type="InterPro" id="IPR044537">
    <property type="entry name" value="Rip2-like"/>
</dbReference>
<evidence type="ECO:0000256" key="6">
    <source>
        <dbReference type="ARBA" id="ARBA00022692"/>
    </source>
</evidence>
<proteinExistence type="inferred from homology"/>
<comment type="similarity">
    <text evidence="3">Belongs to the peptidase M50B family.</text>
</comment>
<feature type="transmembrane region" description="Helical" evidence="13">
    <location>
        <begin position="48"/>
        <end position="66"/>
    </location>
</feature>
<keyword evidence="10 13" id="KW-1133">Transmembrane helix</keyword>
<dbReference type="InterPro" id="IPR052348">
    <property type="entry name" value="Metallopeptidase_M50B"/>
</dbReference>
<keyword evidence="6 13" id="KW-0812">Transmembrane</keyword>
<keyword evidence="7" id="KW-0479">Metal-binding</keyword>
<evidence type="ECO:0000256" key="7">
    <source>
        <dbReference type="ARBA" id="ARBA00022723"/>
    </source>
</evidence>
<evidence type="ECO:0000256" key="10">
    <source>
        <dbReference type="ARBA" id="ARBA00022989"/>
    </source>
</evidence>
<dbReference type="EMBL" id="UINC01009370">
    <property type="protein sequence ID" value="SVA42031.1"/>
    <property type="molecule type" value="Genomic_DNA"/>
</dbReference>
<dbReference type="GO" id="GO:0046872">
    <property type="term" value="F:metal ion binding"/>
    <property type="evidence" value="ECO:0007669"/>
    <property type="project" value="UniProtKB-KW"/>
</dbReference>
<gene>
    <name evidence="15" type="ORF">METZ01_LOCUS94885</name>
</gene>
<accession>A0A381VPN4</accession>
<dbReference type="GO" id="GO:0005886">
    <property type="term" value="C:plasma membrane"/>
    <property type="evidence" value="ECO:0007669"/>
    <property type="project" value="UniProtKB-SubCell"/>
</dbReference>
<feature type="domain" description="Peptidase M50" evidence="14">
    <location>
        <begin position="118"/>
        <end position="175"/>
    </location>
</feature>
<reference evidence="15" key="1">
    <citation type="submission" date="2018-05" db="EMBL/GenBank/DDBJ databases">
        <authorList>
            <person name="Lanie J.A."/>
            <person name="Ng W.-L."/>
            <person name="Kazmierczak K.M."/>
            <person name="Andrzejewski T.M."/>
            <person name="Davidsen T.M."/>
            <person name="Wayne K.J."/>
            <person name="Tettelin H."/>
            <person name="Glass J.I."/>
            <person name="Rusch D."/>
            <person name="Podicherti R."/>
            <person name="Tsui H.-C.T."/>
            <person name="Winkler M.E."/>
        </authorList>
    </citation>
    <scope>NUCLEOTIDE SEQUENCE</scope>
</reference>
<evidence type="ECO:0000256" key="5">
    <source>
        <dbReference type="ARBA" id="ARBA00022670"/>
    </source>
</evidence>